<gene>
    <name evidence="3" type="ORF">NFC73_06400</name>
</gene>
<evidence type="ECO:0000259" key="2">
    <source>
        <dbReference type="Pfam" id="PF00689"/>
    </source>
</evidence>
<keyword evidence="1" id="KW-0472">Membrane</keyword>
<keyword evidence="4" id="KW-1185">Reference proteome</keyword>
<dbReference type="RefSeq" id="WP_254748612.1">
    <property type="nucleotide sequence ID" value="NZ_JANCLV010000003.1"/>
</dbReference>
<feature type="domain" description="Cation-transporting P-type ATPase C-terminal" evidence="2">
    <location>
        <begin position="2"/>
        <end position="160"/>
    </location>
</feature>
<dbReference type="Pfam" id="PF00689">
    <property type="entry name" value="Cation_ATPase_C"/>
    <property type="match status" value="1"/>
</dbReference>
<evidence type="ECO:0000313" key="4">
    <source>
        <dbReference type="Proteomes" id="UP001524318"/>
    </source>
</evidence>
<organism evidence="3 4">
    <name type="scientific">Pseudarthrobacter humi</name>
    <dbReference type="NCBI Taxonomy" id="2952523"/>
    <lineage>
        <taxon>Bacteria</taxon>
        <taxon>Bacillati</taxon>
        <taxon>Actinomycetota</taxon>
        <taxon>Actinomycetes</taxon>
        <taxon>Micrococcales</taxon>
        <taxon>Micrococcaceae</taxon>
        <taxon>Pseudarthrobacter</taxon>
    </lineage>
</organism>
<dbReference type="EMBL" id="JANCLV010000003">
    <property type="protein sequence ID" value="MCP8999370.1"/>
    <property type="molecule type" value="Genomic_DNA"/>
</dbReference>
<dbReference type="Gene3D" id="1.20.1110.10">
    <property type="entry name" value="Calcium-transporting ATPase, transmembrane domain"/>
    <property type="match status" value="2"/>
</dbReference>
<sequence>MTTAVALGLMLAFEPGEPGMMSRPPRNPALPLLTWALTLRVLLVSALLVGGTWWVFEWELAAGASLAEARTSAVNLFVAVELLYLFSCRSLTRPAWRMGPFSNPWVVVGVLIQVAGQIAITYSPVMNQLFHTAPIGPEAWLRIVGLALLASLVVAADKRFRRHIL</sequence>
<feature type="transmembrane region" description="Helical" evidence="1">
    <location>
        <begin position="139"/>
        <end position="156"/>
    </location>
</feature>
<feature type="transmembrane region" description="Helical" evidence="1">
    <location>
        <begin position="104"/>
        <end position="124"/>
    </location>
</feature>
<dbReference type="Proteomes" id="UP001524318">
    <property type="component" value="Unassembled WGS sequence"/>
</dbReference>
<accession>A0ABT1LLP8</accession>
<evidence type="ECO:0000313" key="3">
    <source>
        <dbReference type="EMBL" id="MCP8999370.1"/>
    </source>
</evidence>
<evidence type="ECO:0000256" key="1">
    <source>
        <dbReference type="SAM" id="Phobius"/>
    </source>
</evidence>
<dbReference type="InterPro" id="IPR006068">
    <property type="entry name" value="ATPase_P-typ_cation-transptr_C"/>
</dbReference>
<dbReference type="SUPFAM" id="SSF81665">
    <property type="entry name" value="Calcium ATPase, transmembrane domain M"/>
    <property type="match status" value="1"/>
</dbReference>
<dbReference type="InterPro" id="IPR023298">
    <property type="entry name" value="ATPase_P-typ_TM_dom_sf"/>
</dbReference>
<reference evidence="3 4" key="1">
    <citation type="submission" date="2022-06" db="EMBL/GenBank/DDBJ databases">
        <title>Pseudarthrobacter sp. strain RMG13 Genome sequencing and assembly.</title>
        <authorList>
            <person name="Kim I."/>
        </authorList>
    </citation>
    <scope>NUCLEOTIDE SEQUENCE [LARGE SCALE GENOMIC DNA]</scope>
    <source>
        <strain evidence="3 4">RMG13</strain>
    </source>
</reference>
<feature type="transmembrane region" description="Helical" evidence="1">
    <location>
        <begin position="74"/>
        <end position="92"/>
    </location>
</feature>
<name>A0ABT1LLP8_9MICC</name>
<comment type="caution">
    <text evidence="3">The sequence shown here is derived from an EMBL/GenBank/DDBJ whole genome shotgun (WGS) entry which is preliminary data.</text>
</comment>
<keyword evidence="1" id="KW-1133">Transmembrane helix</keyword>
<protein>
    <submittedName>
        <fullName evidence="3">Cation transporting ATPase C-terminal domain-containing protein</fullName>
    </submittedName>
</protein>
<keyword evidence="1" id="KW-0812">Transmembrane</keyword>
<proteinExistence type="predicted"/>
<feature type="transmembrane region" description="Helical" evidence="1">
    <location>
        <begin position="30"/>
        <end position="54"/>
    </location>
</feature>